<organism evidence="2 3">
    <name type="scientific">Nocardia jiangxiensis</name>
    <dbReference type="NCBI Taxonomy" id="282685"/>
    <lineage>
        <taxon>Bacteria</taxon>
        <taxon>Bacillati</taxon>
        <taxon>Actinomycetota</taxon>
        <taxon>Actinomycetes</taxon>
        <taxon>Mycobacteriales</taxon>
        <taxon>Nocardiaceae</taxon>
        <taxon>Nocardia</taxon>
    </lineage>
</organism>
<evidence type="ECO:0000256" key="1">
    <source>
        <dbReference type="SAM" id="Phobius"/>
    </source>
</evidence>
<dbReference type="NCBIfam" id="NF041646">
    <property type="entry name" value="VC0807_fam"/>
    <property type="match status" value="1"/>
</dbReference>
<sequence>MTQPVPTSNRAFGEIPAAAADSAVTTAAAGSSSDRTGRLRRIVVNLSPVVIPMGSYYLLTALGHSSFVALVCSTVLSALWVLVPAAVQRRFDGLAGFVLAINGLGLVLALVSGSDRMILAKDPITDVVVAAVLLGSCVFGRPAMFGIVQRLRASGADQIRAWNALWHEDSEVRRIFRHSTLVWGGAFAATALVRFAMIATLPTSTVVGLGNPVEWTALGLAFAYSMHVRKRMNIDARIAAA</sequence>
<name>A0ABW6S1I2_9NOCA</name>
<evidence type="ECO:0000313" key="2">
    <source>
        <dbReference type="EMBL" id="MFF3570153.1"/>
    </source>
</evidence>
<feature type="transmembrane region" description="Helical" evidence="1">
    <location>
        <begin position="42"/>
        <end position="59"/>
    </location>
</feature>
<keyword evidence="1" id="KW-1133">Transmembrane helix</keyword>
<feature type="transmembrane region" description="Helical" evidence="1">
    <location>
        <begin position="205"/>
        <end position="224"/>
    </location>
</feature>
<keyword evidence="3" id="KW-1185">Reference proteome</keyword>
<dbReference type="Proteomes" id="UP001601992">
    <property type="component" value="Unassembled WGS sequence"/>
</dbReference>
<feature type="transmembrane region" description="Helical" evidence="1">
    <location>
        <begin position="94"/>
        <end position="112"/>
    </location>
</feature>
<dbReference type="EMBL" id="JBIAQY010000006">
    <property type="protein sequence ID" value="MFF3570153.1"/>
    <property type="molecule type" value="Genomic_DNA"/>
</dbReference>
<proteinExistence type="predicted"/>
<evidence type="ECO:0000313" key="3">
    <source>
        <dbReference type="Proteomes" id="UP001601992"/>
    </source>
</evidence>
<comment type="caution">
    <text evidence="2">The sequence shown here is derived from an EMBL/GenBank/DDBJ whole genome shotgun (WGS) entry which is preliminary data.</text>
</comment>
<accession>A0ABW6S1I2</accession>
<dbReference type="RefSeq" id="WP_040820025.1">
    <property type="nucleotide sequence ID" value="NZ_JBIAQY010000006.1"/>
</dbReference>
<protein>
    <submittedName>
        <fullName evidence="2">VC0807 family protein</fullName>
    </submittedName>
</protein>
<feature type="transmembrane region" description="Helical" evidence="1">
    <location>
        <begin position="180"/>
        <end position="199"/>
    </location>
</feature>
<reference evidence="2 3" key="1">
    <citation type="submission" date="2024-10" db="EMBL/GenBank/DDBJ databases">
        <title>The Natural Products Discovery Center: Release of the First 8490 Sequenced Strains for Exploring Actinobacteria Biosynthetic Diversity.</title>
        <authorList>
            <person name="Kalkreuter E."/>
            <person name="Kautsar S.A."/>
            <person name="Yang D."/>
            <person name="Bader C.D."/>
            <person name="Teijaro C.N."/>
            <person name="Fluegel L."/>
            <person name="Davis C.M."/>
            <person name="Simpson J.R."/>
            <person name="Lauterbach L."/>
            <person name="Steele A.D."/>
            <person name="Gui C."/>
            <person name="Meng S."/>
            <person name="Li G."/>
            <person name="Viehrig K."/>
            <person name="Ye F."/>
            <person name="Su P."/>
            <person name="Kiefer A.F."/>
            <person name="Nichols A."/>
            <person name="Cepeda A.J."/>
            <person name="Yan W."/>
            <person name="Fan B."/>
            <person name="Jiang Y."/>
            <person name="Adhikari A."/>
            <person name="Zheng C.-J."/>
            <person name="Schuster L."/>
            <person name="Cowan T.M."/>
            <person name="Smanski M.J."/>
            <person name="Chevrette M.G."/>
            <person name="De Carvalho L.P.S."/>
            <person name="Shen B."/>
        </authorList>
    </citation>
    <scope>NUCLEOTIDE SEQUENCE [LARGE SCALE GENOMIC DNA]</scope>
    <source>
        <strain evidence="2 3">NPDC002593</strain>
    </source>
</reference>
<feature type="transmembrane region" description="Helical" evidence="1">
    <location>
        <begin position="65"/>
        <end position="87"/>
    </location>
</feature>
<gene>
    <name evidence="2" type="ORF">ACFYXQ_20460</name>
</gene>
<feature type="transmembrane region" description="Helical" evidence="1">
    <location>
        <begin position="124"/>
        <end position="144"/>
    </location>
</feature>
<keyword evidence="1" id="KW-0472">Membrane</keyword>
<keyword evidence="1" id="KW-0812">Transmembrane</keyword>